<evidence type="ECO:0000313" key="3">
    <source>
        <dbReference type="EMBL" id="KKP31974.1"/>
    </source>
</evidence>
<dbReference type="PROSITE" id="PS51781">
    <property type="entry name" value="SH3B"/>
    <property type="match status" value="1"/>
</dbReference>
<feature type="domain" description="SH3b" evidence="2">
    <location>
        <begin position="202"/>
        <end position="270"/>
    </location>
</feature>
<dbReference type="InterPro" id="IPR013229">
    <property type="entry name" value="PEGA"/>
</dbReference>
<gene>
    <name evidence="3" type="ORF">UR21_C0003G0007</name>
</gene>
<evidence type="ECO:0000313" key="4">
    <source>
        <dbReference type="Proteomes" id="UP000034803"/>
    </source>
</evidence>
<name>A0A0F9YKF1_9BACT</name>
<dbReference type="Pfam" id="PF08308">
    <property type="entry name" value="PEGA"/>
    <property type="match status" value="2"/>
</dbReference>
<comment type="caution">
    <text evidence="3">The sequence shown here is derived from an EMBL/GenBank/DDBJ whole genome shotgun (WGS) entry which is preliminary data.</text>
</comment>
<protein>
    <recommendedName>
        <fullName evidence="2">SH3b domain-containing protein</fullName>
    </recommendedName>
</protein>
<dbReference type="InterPro" id="IPR003646">
    <property type="entry name" value="SH3-like_bac-type"/>
</dbReference>
<dbReference type="SMART" id="SM00287">
    <property type="entry name" value="SH3b"/>
    <property type="match status" value="1"/>
</dbReference>
<evidence type="ECO:0000259" key="2">
    <source>
        <dbReference type="PROSITE" id="PS51781"/>
    </source>
</evidence>
<feature type="transmembrane region" description="Helical" evidence="1">
    <location>
        <begin position="7"/>
        <end position="29"/>
    </location>
</feature>
<accession>A0A0F9YKF1</accession>
<dbReference type="EMBL" id="LBOI01000003">
    <property type="protein sequence ID" value="KKP31974.1"/>
    <property type="molecule type" value="Genomic_DNA"/>
</dbReference>
<dbReference type="PANTHER" id="PTHR36194">
    <property type="entry name" value="S-LAYER-LIKE PROTEIN"/>
    <property type="match status" value="1"/>
</dbReference>
<dbReference type="PANTHER" id="PTHR36194:SF1">
    <property type="entry name" value="S-LAYER-LIKE PROTEIN"/>
    <property type="match status" value="1"/>
</dbReference>
<sequence length="274" mass="30272">MKRKIIVIFLALIGLSIIGASILLFLGAFKPQEAGILVESEPTSIVYIDGKEVGKTPYEANLEPGEITIRVKPVQIEGQVLDDYETKINLESGIKTIIKRTFKETEEYSSGVVVSFEKINGEDGLVTVVSVPDNAQVIIDGKVYGYTPLRIKIPAGDHNLVISAEKYLEKSLPIRVVKGYKLTASIKLAKSIVPIPTEIPVPKEKIEILDTGTGFLRVREKPGLNFPEVTQVKTGEIYEILETDETGKWYKININNIGGWILGEFTKKILDSSN</sequence>
<organism evidence="3 4">
    <name type="scientific">Candidatus Woesebacteria bacterium GW2011_GWC2_31_9</name>
    <dbReference type="NCBI Taxonomy" id="1618586"/>
    <lineage>
        <taxon>Bacteria</taxon>
        <taxon>Candidatus Woeseibacteriota</taxon>
    </lineage>
</organism>
<dbReference type="AlphaFoldDB" id="A0A0F9YKF1"/>
<keyword evidence="1" id="KW-1133">Transmembrane helix</keyword>
<dbReference type="Pfam" id="PF08239">
    <property type="entry name" value="SH3_3"/>
    <property type="match status" value="1"/>
</dbReference>
<keyword evidence="1" id="KW-0812">Transmembrane</keyword>
<reference evidence="3 4" key="1">
    <citation type="journal article" date="2015" name="Nature">
        <title>rRNA introns, odd ribosomes, and small enigmatic genomes across a large radiation of phyla.</title>
        <authorList>
            <person name="Brown C.T."/>
            <person name="Hug L.A."/>
            <person name="Thomas B.C."/>
            <person name="Sharon I."/>
            <person name="Castelle C.J."/>
            <person name="Singh A."/>
            <person name="Wilkins M.J."/>
            <person name="Williams K.H."/>
            <person name="Banfield J.F."/>
        </authorList>
    </citation>
    <scope>NUCLEOTIDE SEQUENCE [LARGE SCALE GENOMIC DNA]</scope>
</reference>
<evidence type="ECO:0000256" key="1">
    <source>
        <dbReference type="SAM" id="Phobius"/>
    </source>
</evidence>
<dbReference type="Proteomes" id="UP000034803">
    <property type="component" value="Unassembled WGS sequence"/>
</dbReference>
<proteinExistence type="predicted"/>
<dbReference type="Gene3D" id="2.30.30.40">
    <property type="entry name" value="SH3 Domains"/>
    <property type="match status" value="1"/>
</dbReference>
<keyword evidence="1" id="KW-0472">Membrane</keyword>